<gene>
    <name evidence="2" type="ORF">EW146_g3224</name>
</gene>
<dbReference type="Proteomes" id="UP000310158">
    <property type="component" value="Unassembled WGS sequence"/>
</dbReference>
<dbReference type="InterPro" id="IPR036322">
    <property type="entry name" value="WD40_repeat_dom_sf"/>
</dbReference>
<protein>
    <submittedName>
        <fullName evidence="2">Uncharacterized protein</fullName>
    </submittedName>
</protein>
<feature type="compositionally biased region" description="Polar residues" evidence="1">
    <location>
        <begin position="300"/>
        <end position="321"/>
    </location>
</feature>
<comment type="caution">
    <text evidence="2">The sequence shown here is derived from an EMBL/GenBank/DDBJ whole genome shotgun (WGS) entry which is preliminary data.</text>
</comment>
<evidence type="ECO:0000256" key="1">
    <source>
        <dbReference type="SAM" id="MobiDB-lite"/>
    </source>
</evidence>
<dbReference type="Gene3D" id="2.130.10.10">
    <property type="entry name" value="YVTN repeat-like/Quinoprotein amine dehydrogenase"/>
    <property type="match status" value="1"/>
</dbReference>
<feature type="compositionally biased region" description="Basic and acidic residues" evidence="1">
    <location>
        <begin position="244"/>
        <end position="253"/>
    </location>
</feature>
<feature type="compositionally biased region" description="Polar residues" evidence="1">
    <location>
        <begin position="1"/>
        <end position="22"/>
    </location>
</feature>
<organism evidence="2 3">
    <name type="scientific">Bondarzewia mesenterica</name>
    <dbReference type="NCBI Taxonomy" id="1095465"/>
    <lineage>
        <taxon>Eukaryota</taxon>
        <taxon>Fungi</taxon>
        <taxon>Dikarya</taxon>
        <taxon>Basidiomycota</taxon>
        <taxon>Agaricomycotina</taxon>
        <taxon>Agaricomycetes</taxon>
        <taxon>Russulales</taxon>
        <taxon>Bondarzewiaceae</taxon>
        <taxon>Bondarzewia</taxon>
    </lineage>
</organism>
<feature type="compositionally biased region" description="Basic and acidic residues" evidence="1">
    <location>
        <begin position="285"/>
        <end position="299"/>
    </location>
</feature>
<feature type="region of interest" description="Disordered" evidence="1">
    <location>
        <begin position="161"/>
        <end position="201"/>
    </location>
</feature>
<feature type="region of interest" description="Disordered" evidence="1">
    <location>
        <begin position="244"/>
        <end position="341"/>
    </location>
</feature>
<dbReference type="InterPro" id="IPR015943">
    <property type="entry name" value="WD40/YVTN_repeat-like_dom_sf"/>
</dbReference>
<feature type="compositionally biased region" description="Acidic residues" evidence="1">
    <location>
        <begin position="273"/>
        <end position="284"/>
    </location>
</feature>
<feature type="region of interest" description="Disordered" evidence="1">
    <location>
        <begin position="1"/>
        <end position="39"/>
    </location>
</feature>
<name>A0A4S4LY74_9AGAM</name>
<reference evidence="2 3" key="1">
    <citation type="submission" date="2019-02" db="EMBL/GenBank/DDBJ databases">
        <title>Genome sequencing of the rare red list fungi Bondarzewia mesenterica.</title>
        <authorList>
            <person name="Buettner E."/>
            <person name="Kellner H."/>
        </authorList>
    </citation>
    <scope>NUCLEOTIDE SEQUENCE [LARGE SCALE GENOMIC DNA]</scope>
    <source>
        <strain evidence="2 3">DSM 108281</strain>
    </source>
</reference>
<evidence type="ECO:0000313" key="3">
    <source>
        <dbReference type="Proteomes" id="UP000310158"/>
    </source>
</evidence>
<proteinExistence type="predicted"/>
<accession>A0A4S4LY74</accession>
<dbReference type="AlphaFoldDB" id="A0A4S4LY74"/>
<evidence type="ECO:0000313" key="2">
    <source>
        <dbReference type="EMBL" id="THH17626.1"/>
    </source>
</evidence>
<dbReference type="PANTHER" id="PTHR47232">
    <property type="entry name" value="TRANSDUCIN FAMILY PROTEIN / WD-40 REPEAT FAMILY PROTEIN"/>
    <property type="match status" value="1"/>
</dbReference>
<dbReference type="OrthoDB" id="1897642at2759"/>
<keyword evidence="3" id="KW-1185">Reference proteome</keyword>
<dbReference type="PANTHER" id="PTHR47232:SF1">
    <property type="entry name" value="TRANSDUCIN FAMILY PROTEIN _ WD-40 REPEAT FAMILY PROTEIN"/>
    <property type="match status" value="1"/>
</dbReference>
<sequence length="694" mass="77044">MNTLNCSGRSSLKITTRTSSYQGPEDEKLRSETKSPPPDIALINGEKSATRGVHRISLPADFGTLLLGGQAYHNCIRSAVLRAAQHLASQGRMVDPERKIQVLRSGDGITIEWLLDFSVRDRPLSYQFDGNIEYIFYEKIPPLRDPVVPPACIELDEFAHEGTADPSGSHNDKGIDTSSVVPSSAHHVTSDAPVCNSPAGINVDVDGEVDMIVSSDDEHQGDIVSHVEHNDVGSVQGDRNSVAHLDEEREEHPQRKHSPALSDKSTHDSFDTSSDESSESEEWEDFGRHEQKILNRETATRQSPSSLTKRTRPTVQRSSANPPKRAKIDPSSSVSPDQIVPMPRGRFARARRLLAPSDPSAPMMAVSLRSELQFIHRPNPSKPYYFKISEYSQPAEPEDINVRNVQDAIIIQNTAIVGYAFNGDTHGPSQISLVPPIKTARKPWRIDLDVQAHSMVRESNGLARRNRGITALASIDGGDSEFRFASGGYDGFVYLWSVKSQGTGYHARCPQKLNKIEHTGEVVALAYHPINRSLLSAAGKKISTSMLQSPGRTSTVKMSNRVFHIHVSADDPNVILLEIEHLNRQVQIYDLRQSGLDREPPISFGYRCYNEYDDKADYRHARGSGYLSYFARGYRNGMVRLWDFRSPQKPVMKLAGVVQDSKPVAHTIFSGLDVVAYSANSVAIFDRNSKRSIY</sequence>
<dbReference type="EMBL" id="SGPL01000104">
    <property type="protein sequence ID" value="THH17626.1"/>
    <property type="molecule type" value="Genomic_DNA"/>
</dbReference>
<dbReference type="SUPFAM" id="SSF50978">
    <property type="entry name" value="WD40 repeat-like"/>
    <property type="match status" value="1"/>
</dbReference>